<dbReference type="Pfam" id="PF01119">
    <property type="entry name" value="DNA_mis_repair"/>
    <property type="match status" value="1"/>
</dbReference>
<comment type="similarity">
    <text evidence="1 4">Belongs to the DNA mismatch repair MutL/HexB family.</text>
</comment>
<dbReference type="Proteomes" id="UP000885847">
    <property type="component" value="Unassembled WGS sequence"/>
</dbReference>
<evidence type="ECO:0000259" key="6">
    <source>
        <dbReference type="SMART" id="SM01340"/>
    </source>
</evidence>
<dbReference type="Gene3D" id="3.30.565.10">
    <property type="entry name" value="Histidine kinase-like ATPase, C-terminal domain"/>
    <property type="match status" value="1"/>
</dbReference>
<dbReference type="InterPro" id="IPR014762">
    <property type="entry name" value="DNA_mismatch_repair_CS"/>
</dbReference>
<dbReference type="SUPFAM" id="SSF54211">
    <property type="entry name" value="Ribosomal protein S5 domain 2-like"/>
    <property type="match status" value="1"/>
</dbReference>
<dbReference type="AlphaFoldDB" id="A0A7C0VCA0"/>
<dbReference type="SUPFAM" id="SSF118116">
    <property type="entry name" value="DNA mismatch repair protein MutL"/>
    <property type="match status" value="1"/>
</dbReference>
<dbReference type="PANTHER" id="PTHR10073">
    <property type="entry name" value="DNA MISMATCH REPAIR PROTEIN MLH, PMS, MUTL"/>
    <property type="match status" value="1"/>
</dbReference>
<dbReference type="InterPro" id="IPR014790">
    <property type="entry name" value="MutL_C"/>
</dbReference>
<name>A0A7C0VCA0_UNCW3</name>
<comment type="caution">
    <text evidence="7">The sequence shown here is derived from an EMBL/GenBank/DDBJ whole genome shotgun (WGS) entry which is preliminary data.</text>
</comment>
<evidence type="ECO:0000256" key="4">
    <source>
        <dbReference type="HAMAP-Rule" id="MF_00149"/>
    </source>
</evidence>
<dbReference type="GO" id="GO:0140664">
    <property type="term" value="F:ATP-dependent DNA damage sensor activity"/>
    <property type="evidence" value="ECO:0007669"/>
    <property type="project" value="InterPro"/>
</dbReference>
<dbReference type="GO" id="GO:0032300">
    <property type="term" value="C:mismatch repair complex"/>
    <property type="evidence" value="ECO:0007669"/>
    <property type="project" value="InterPro"/>
</dbReference>
<sequence length="524" mass="60035">MGRVKILPEDVRKKIAAGEVIERPSSVVKELIENSIDAGASRIVIEIEDGGKRLIRISDNGEGILSDDLPLVIHRYSTSKLYTREDLSNIRTMGFRGEALSSIASVSILEILTRSREEETGRMIRVMGGEIKEDREYQRQVGTTVVVKNLFYNYPSRRKFLHSANAEFRAILGELIPRFISFPGIQFELYHNGQKIYHLLPGSLEDRISNVFGYDFLKDFLPFETEGDEIGVMGYVQKPNVKSPRKYYLFVNRRSVWNPSVMKFLQNVYNLPAGERPSFIIFFDIPPHLVDVNVHPQKKEVLFVDEHRVLSKLGSAIQEIIGEAGEYRIELVSSSEAPLFPDDEHALFWQVHNSYILTQTKRGLVIIDQHAAHERIIFERLLSEPEFPTQTLLFPIQLTFSPLEIQKLREIEGVLKRFGFRFRFVSGNSVIWEGVPAVLDNASEDSLRDMVREITTENRTGLEKVLESIACHSAIKQGDPLSPEEMSSLIEQLFSTRNPYTCPHGRPTLIEITLEELETKFRRR</sequence>
<dbReference type="CDD" id="cd00782">
    <property type="entry name" value="MutL_Trans"/>
    <property type="match status" value="1"/>
</dbReference>
<dbReference type="NCBIfam" id="TIGR00585">
    <property type="entry name" value="mutl"/>
    <property type="match status" value="1"/>
</dbReference>
<dbReference type="InterPro" id="IPR042120">
    <property type="entry name" value="MutL_C_dimsub"/>
</dbReference>
<dbReference type="SUPFAM" id="SSF55874">
    <property type="entry name" value="ATPase domain of HSP90 chaperone/DNA topoisomerase II/histidine kinase"/>
    <property type="match status" value="1"/>
</dbReference>
<dbReference type="InterPro" id="IPR020667">
    <property type="entry name" value="DNA_mismatch_repair_MutL"/>
</dbReference>
<dbReference type="PROSITE" id="PS00058">
    <property type="entry name" value="DNA_MISMATCH_REPAIR_1"/>
    <property type="match status" value="1"/>
</dbReference>
<dbReference type="GO" id="GO:0006298">
    <property type="term" value="P:mismatch repair"/>
    <property type="evidence" value="ECO:0007669"/>
    <property type="project" value="UniProtKB-UniRule"/>
</dbReference>
<dbReference type="InterPro" id="IPR013507">
    <property type="entry name" value="DNA_mismatch_S5_2-like"/>
</dbReference>
<evidence type="ECO:0000313" key="7">
    <source>
        <dbReference type="EMBL" id="HDI83409.1"/>
    </source>
</evidence>
<evidence type="ECO:0000259" key="5">
    <source>
        <dbReference type="SMART" id="SM00853"/>
    </source>
</evidence>
<dbReference type="InterPro" id="IPR020568">
    <property type="entry name" value="Ribosomal_Su5_D2-typ_SF"/>
</dbReference>
<keyword evidence="7" id="KW-0540">Nuclease</keyword>
<dbReference type="InterPro" id="IPR037198">
    <property type="entry name" value="MutL_C_sf"/>
</dbReference>
<dbReference type="Gene3D" id="3.30.1540.20">
    <property type="entry name" value="MutL, C-terminal domain, dimerisation subdomain"/>
    <property type="match status" value="1"/>
</dbReference>
<dbReference type="Gene3D" id="3.30.230.10">
    <property type="match status" value="1"/>
</dbReference>
<keyword evidence="7" id="KW-0378">Hydrolase</keyword>
<dbReference type="InterPro" id="IPR042121">
    <property type="entry name" value="MutL_C_regsub"/>
</dbReference>
<dbReference type="CDD" id="cd16926">
    <property type="entry name" value="HATPase_MutL-MLH-PMS-like"/>
    <property type="match status" value="1"/>
</dbReference>
<feature type="domain" description="DNA mismatch repair protein S5" evidence="6">
    <location>
        <begin position="208"/>
        <end position="322"/>
    </location>
</feature>
<gene>
    <name evidence="4 7" type="primary">mutL</name>
    <name evidence="7" type="ORF">ENF18_06420</name>
</gene>
<dbReference type="InterPro" id="IPR014721">
    <property type="entry name" value="Ribsml_uS5_D2-typ_fold_subgr"/>
</dbReference>
<evidence type="ECO:0000256" key="1">
    <source>
        <dbReference type="ARBA" id="ARBA00006082"/>
    </source>
</evidence>
<dbReference type="InterPro" id="IPR038973">
    <property type="entry name" value="MutL/Mlh/Pms-like"/>
</dbReference>
<feature type="domain" description="MutL C-terminal dimerisation" evidence="5">
    <location>
        <begin position="347"/>
        <end position="481"/>
    </location>
</feature>
<keyword evidence="3 4" id="KW-0234">DNA repair</keyword>
<dbReference type="Pfam" id="PF13589">
    <property type="entry name" value="HATPase_c_3"/>
    <property type="match status" value="1"/>
</dbReference>
<protein>
    <recommendedName>
        <fullName evidence="4">DNA mismatch repair protein MutL</fullName>
    </recommendedName>
</protein>
<dbReference type="EMBL" id="DQWE01000302">
    <property type="protein sequence ID" value="HDI83409.1"/>
    <property type="molecule type" value="Genomic_DNA"/>
</dbReference>
<dbReference type="FunFam" id="3.30.565.10:FF:000003">
    <property type="entry name" value="DNA mismatch repair endonuclease MutL"/>
    <property type="match status" value="1"/>
</dbReference>
<dbReference type="InterPro" id="IPR002099">
    <property type="entry name" value="MutL/Mlh/PMS"/>
</dbReference>
<evidence type="ECO:0000256" key="3">
    <source>
        <dbReference type="ARBA" id="ARBA00023204"/>
    </source>
</evidence>
<dbReference type="HAMAP" id="MF_00149">
    <property type="entry name" value="DNA_mis_repair"/>
    <property type="match status" value="1"/>
</dbReference>
<dbReference type="GO" id="GO:0016887">
    <property type="term" value="F:ATP hydrolysis activity"/>
    <property type="evidence" value="ECO:0007669"/>
    <property type="project" value="InterPro"/>
</dbReference>
<dbReference type="Gene3D" id="3.30.1370.100">
    <property type="entry name" value="MutL, C-terminal domain, regulatory subdomain"/>
    <property type="match status" value="1"/>
</dbReference>
<keyword evidence="7" id="KW-0255">Endonuclease</keyword>
<dbReference type="SMART" id="SM01340">
    <property type="entry name" value="DNA_mis_repair"/>
    <property type="match status" value="1"/>
</dbReference>
<reference evidence="7" key="1">
    <citation type="journal article" date="2020" name="mSystems">
        <title>Genome- and Community-Level Interaction Insights into Carbon Utilization and Element Cycling Functions of Hydrothermarchaeota in Hydrothermal Sediment.</title>
        <authorList>
            <person name="Zhou Z."/>
            <person name="Liu Y."/>
            <person name="Xu W."/>
            <person name="Pan J."/>
            <person name="Luo Z.H."/>
            <person name="Li M."/>
        </authorList>
    </citation>
    <scope>NUCLEOTIDE SEQUENCE [LARGE SCALE GENOMIC DNA]</scope>
    <source>
        <strain evidence="7">HyVt-102</strain>
    </source>
</reference>
<dbReference type="GO" id="GO:0005524">
    <property type="term" value="F:ATP binding"/>
    <property type="evidence" value="ECO:0007669"/>
    <property type="project" value="InterPro"/>
</dbReference>
<dbReference type="GO" id="GO:0004519">
    <property type="term" value="F:endonuclease activity"/>
    <property type="evidence" value="ECO:0007669"/>
    <property type="project" value="UniProtKB-KW"/>
</dbReference>
<dbReference type="GO" id="GO:0030983">
    <property type="term" value="F:mismatched DNA binding"/>
    <property type="evidence" value="ECO:0007669"/>
    <property type="project" value="InterPro"/>
</dbReference>
<proteinExistence type="inferred from homology"/>
<dbReference type="SMART" id="SM00853">
    <property type="entry name" value="MutL_C"/>
    <property type="match status" value="1"/>
</dbReference>
<dbReference type="PANTHER" id="PTHR10073:SF12">
    <property type="entry name" value="DNA MISMATCH REPAIR PROTEIN MLH1"/>
    <property type="match status" value="1"/>
</dbReference>
<comment type="function">
    <text evidence="4">This protein is involved in the repair of mismatches in DNA. It is required for dam-dependent methyl-directed DNA mismatch repair. May act as a 'molecular matchmaker', a protein that promotes the formation of a stable complex between two or more DNA-binding proteins in an ATP-dependent manner without itself being part of a final effector complex.</text>
</comment>
<dbReference type="Pfam" id="PF08676">
    <property type="entry name" value="MutL_C"/>
    <property type="match status" value="1"/>
</dbReference>
<organism evidence="7">
    <name type="scientific">candidate division WOR-3 bacterium</name>
    <dbReference type="NCBI Taxonomy" id="2052148"/>
    <lineage>
        <taxon>Bacteria</taxon>
        <taxon>Bacteria division WOR-3</taxon>
    </lineage>
</organism>
<accession>A0A7C0VCA0</accession>
<evidence type="ECO:0000256" key="2">
    <source>
        <dbReference type="ARBA" id="ARBA00022763"/>
    </source>
</evidence>
<keyword evidence="2 4" id="KW-0227">DNA damage</keyword>
<dbReference type="InterPro" id="IPR036890">
    <property type="entry name" value="HATPase_C_sf"/>
</dbReference>